<dbReference type="SUPFAM" id="SSF142433">
    <property type="entry name" value="CinA-like"/>
    <property type="match status" value="1"/>
</dbReference>
<evidence type="ECO:0000313" key="2">
    <source>
        <dbReference type="EMBL" id="PRD14314.1"/>
    </source>
</evidence>
<dbReference type="OrthoDB" id="9801454at2"/>
<evidence type="ECO:0000313" key="3">
    <source>
        <dbReference type="Proteomes" id="UP000239181"/>
    </source>
</evidence>
<dbReference type="AlphaFoldDB" id="A0A2S9I9A9"/>
<accession>A0A2S9I9A9</accession>
<dbReference type="Gene3D" id="3.90.950.20">
    <property type="entry name" value="CinA-like"/>
    <property type="match status" value="1"/>
</dbReference>
<gene>
    <name evidence="2" type="ORF">CQW29_17225</name>
</gene>
<proteinExistence type="predicted"/>
<organism evidence="2 3">
    <name type="scientific">Pantoea coffeiphila</name>
    <dbReference type="NCBI Taxonomy" id="1465635"/>
    <lineage>
        <taxon>Bacteria</taxon>
        <taxon>Pseudomonadati</taxon>
        <taxon>Pseudomonadota</taxon>
        <taxon>Gammaproteobacteria</taxon>
        <taxon>Enterobacterales</taxon>
        <taxon>Erwiniaceae</taxon>
        <taxon>Pantoea</taxon>
    </lineage>
</organism>
<comment type="caution">
    <text evidence="2">The sequence shown here is derived from an EMBL/GenBank/DDBJ whole genome shotgun (WGS) entry which is preliminary data.</text>
</comment>
<protein>
    <recommendedName>
        <fullName evidence="1">CinA C-terminal domain-containing protein</fullName>
    </recommendedName>
</protein>
<dbReference type="RefSeq" id="WP_105593973.1">
    <property type="nucleotide sequence ID" value="NZ_PDET01000012.1"/>
</dbReference>
<feature type="domain" description="CinA C-terminal" evidence="1">
    <location>
        <begin position="8"/>
        <end position="159"/>
    </location>
</feature>
<sequence length="164" mass="17607">MTDEQLTQLSIRVGQQLLARGETVTTAESCTGGWIAKVLTDIAGSSAWFHRGFVTYSNDAKQQMIGVSERSLAEYGAVSEPVVREMAQGALREAAADFAISVSGIAGPDGGSEEKPVGTVWFGFARAGGEVLAERYCFSGDREAVRRQATARALQTLLDRFLKN</sequence>
<keyword evidence="3" id="KW-1185">Reference proteome</keyword>
<dbReference type="InterPro" id="IPR036653">
    <property type="entry name" value="CinA-like_C"/>
</dbReference>
<evidence type="ECO:0000259" key="1">
    <source>
        <dbReference type="Pfam" id="PF02464"/>
    </source>
</evidence>
<dbReference type="InterPro" id="IPR008136">
    <property type="entry name" value="CinA_C"/>
</dbReference>
<name>A0A2S9I9A9_9GAMM</name>
<dbReference type="Pfam" id="PF02464">
    <property type="entry name" value="CinA"/>
    <property type="match status" value="1"/>
</dbReference>
<dbReference type="EMBL" id="PDET01000012">
    <property type="protein sequence ID" value="PRD14314.1"/>
    <property type="molecule type" value="Genomic_DNA"/>
</dbReference>
<reference evidence="2 3" key="1">
    <citation type="submission" date="2017-10" db="EMBL/GenBank/DDBJ databases">
        <title>Draft genome of two endophytic bacteria isolated from 'guarana' Paullinia cupana (Mart.) Ducke.</title>
        <authorList>
            <person name="Siqueira K.A."/>
            <person name="Liotti R.G."/>
            <person name="Mendes T.A."/>
            <person name="Soares M.A."/>
        </authorList>
    </citation>
    <scope>NUCLEOTIDE SEQUENCE [LARGE SCALE GENOMIC DNA]</scope>
    <source>
        <strain evidence="2 3">342</strain>
    </source>
</reference>
<dbReference type="Proteomes" id="UP000239181">
    <property type="component" value="Unassembled WGS sequence"/>
</dbReference>